<comment type="caution">
    <text evidence="2">The sequence shown here is derived from an EMBL/GenBank/DDBJ whole genome shotgun (WGS) entry which is preliminary data.</text>
</comment>
<reference evidence="2" key="1">
    <citation type="journal article" date="2023" name="G3 (Bethesda)">
        <title>A reference genome for the long-term kleptoplast-retaining sea slug Elysia crispata morphotype clarki.</title>
        <authorList>
            <person name="Eastman K.E."/>
            <person name="Pendleton A.L."/>
            <person name="Shaikh M.A."/>
            <person name="Suttiyut T."/>
            <person name="Ogas R."/>
            <person name="Tomko P."/>
            <person name="Gavelis G."/>
            <person name="Widhalm J.R."/>
            <person name="Wisecaver J.H."/>
        </authorList>
    </citation>
    <scope>NUCLEOTIDE SEQUENCE</scope>
    <source>
        <strain evidence="2">ECLA1</strain>
    </source>
</reference>
<name>A0AAE1B0T0_9GAST</name>
<evidence type="ECO:0000313" key="3">
    <source>
        <dbReference type="Proteomes" id="UP001283361"/>
    </source>
</evidence>
<sequence length="92" mass="10320">MRFVKLEQRMQRRNSDSRPHRPETTVDENVPFSAVFLFPNHLTPLGRAHAQSFPTRVQTAVFGGGLHESNFKVGGQVTQEGVSTPHSPRPQV</sequence>
<organism evidence="2 3">
    <name type="scientific">Elysia crispata</name>
    <name type="common">lettuce slug</name>
    <dbReference type="NCBI Taxonomy" id="231223"/>
    <lineage>
        <taxon>Eukaryota</taxon>
        <taxon>Metazoa</taxon>
        <taxon>Spiralia</taxon>
        <taxon>Lophotrochozoa</taxon>
        <taxon>Mollusca</taxon>
        <taxon>Gastropoda</taxon>
        <taxon>Heterobranchia</taxon>
        <taxon>Euthyneura</taxon>
        <taxon>Panpulmonata</taxon>
        <taxon>Sacoglossa</taxon>
        <taxon>Placobranchoidea</taxon>
        <taxon>Plakobranchidae</taxon>
        <taxon>Elysia</taxon>
    </lineage>
</organism>
<proteinExistence type="predicted"/>
<dbReference type="Proteomes" id="UP001283361">
    <property type="component" value="Unassembled WGS sequence"/>
</dbReference>
<evidence type="ECO:0000313" key="2">
    <source>
        <dbReference type="EMBL" id="KAK3796851.1"/>
    </source>
</evidence>
<gene>
    <name evidence="2" type="ORF">RRG08_015013</name>
</gene>
<dbReference type="EMBL" id="JAWDGP010000839">
    <property type="protein sequence ID" value="KAK3796851.1"/>
    <property type="molecule type" value="Genomic_DNA"/>
</dbReference>
<protein>
    <submittedName>
        <fullName evidence="2">Uncharacterized protein</fullName>
    </submittedName>
</protein>
<accession>A0AAE1B0T0</accession>
<dbReference type="AlphaFoldDB" id="A0AAE1B0T0"/>
<evidence type="ECO:0000256" key="1">
    <source>
        <dbReference type="SAM" id="MobiDB-lite"/>
    </source>
</evidence>
<feature type="compositionally biased region" description="Basic and acidic residues" evidence="1">
    <location>
        <begin position="1"/>
        <end position="24"/>
    </location>
</feature>
<feature type="region of interest" description="Disordered" evidence="1">
    <location>
        <begin position="1"/>
        <end position="26"/>
    </location>
</feature>
<keyword evidence="3" id="KW-1185">Reference proteome</keyword>